<organism evidence="2 3">
    <name type="scientific">Streptomyces coacervatus</name>
    <dbReference type="NCBI Taxonomy" id="647381"/>
    <lineage>
        <taxon>Bacteria</taxon>
        <taxon>Bacillati</taxon>
        <taxon>Actinomycetota</taxon>
        <taxon>Actinomycetes</taxon>
        <taxon>Kitasatosporales</taxon>
        <taxon>Streptomycetaceae</taxon>
        <taxon>Streptomyces</taxon>
    </lineage>
</organism>
<accession>A0ABP7HP35</accession>
<evidence type="ECO:0000313" key="2">
    <source>
        <dbReference type="EMBL" id="GAA3800914.1"/>
    </source>
</evidence>
<comment type="caution">
    <text evidence="2">The sequence shown here is derived from an EMBL/GenBank/DDBJ whole genome shotgun (WGS) entry which is preliminary data.</text>
</comment>
<name>A0ABP7HP35_9ACTN</name>
<keyword evidence="1" id="KW-0472">Membrane</keyword>
<sequence>MTVLIETAAHNPWEFGWEAAVAITTGLLAFFTWRLAARTRELAQETADDQRAQWRPLLLPVGEWEERSRGRITYPRGIRYTGDTLRVRIRNSGRGPALHVRARLDLDGDRGSRLPADWSLGALEAENIKWLRFANAPIGNGKQARLLIDYQDMANRHHVTASIIKRRADGLFLHAVEVLEDYSVTALGDAAYPQECLQDVVEPVKKHKGWRQLLGPLLVSAVCGVGFIFILLFTHGSC</sequence>
<reference evidence="3" key="1">
    <citation type="journal article" date="2019" name="Int. J. Syst. Evol. Microbiol.">
        <title>The Global Catalogue of Microorganisms (GCM) 10K type strain sequencing project: providing services to taxonomists for standard genome sequencing and annotation.</title>
        <authorList>
            <consortium name="The Broad Institute Genomics Platform"/>
            <consortium name="The Broad Institute Genome Sequencing Center for Infectious Disease"/>
            <person name="Wu L."/>
            <person name="Ma J."/>
        </authorList>
    </citation>
    <scope>NUCLEOTIDE SEQUENCE [LARGE SCALE GENOMIC DNA]</scope>
    <source>
        <strain evidence="3">JCM 17138</strain>
    </source>
</reference>
<proteinExistence type="predicted"/>
<evidence type="ECO:0000256" key="1">
    <source>
        <dbReference type="SAM" id="Phobius"/>
    </source>
</evidence>
<dbReference type="RefSeq" id="WP_275777971.1">
    <property type="nucleotide sequence ID" value="NZ_BAABDE010000017.1"/>
</dbReference>
<dbReference type="EMBL" id="BAABDE010000017">
    <property type="protein sequence ID" value="GAA3800914.1"/>
    <property type="molecule type" value="Genomic_DNA"/>
</dbReference>
<keyword evidence="1" id="KW-1133">Transmembrane helix</keyword>
<feature type="transmembrane region" description="Helical" evidence="1">
    <location>
        <begin position="213"/>
        <end position="233"/>
    </location>
</feature>
<gene>
    <name evidence="2" type="ORF">GCM10022403_038990</name>
</gene>
<dbReference type="Proteomes" id="UP001501009">
    <property type="component" value="Unassembled WGS sequence"/>
</dbReference>
<evidence type="ECO:0000313" key="3">
    <source>
        <dbReference type="Proteomes" id="UP001501009"/>
    </source>
</evidence>
<protein>
    <recommendedName>
        <fullName evidence="4">RING-type E3 ubiquitin transferase</fullName>
    </recommendedName>
</protein>
<keyword evidence="3" id="KW-1185">Reference proteome</keyword>
<feature type="transmembrane region" description="Helical" evidence="1">
    <location>
        <begin position="15"/>
        <end position="36"/>
    </location>
</feature>
<evidence type="ECO:0008006" key="4">
    <source>
        <dbReference type="Google" id="ProtNLM"/>
    </source>
</evidence>
<keyword evidence="1" id="KW-0812">Transmembrane</keyword>